<proteinExistence type="inferred from homology"/>
<reference evidence="8 9" key="1">
    <citation type="journal article" date="2012" name="PLoS Pathog.">
        <title>Diverse lifestyles and strategies of plant pathogenesis encoded in the genomes of eighteen Dothideomycetes fungi.</title>
        <authorList>
            <person name="Ohm R.A."/>
            <person name="Feau N."/>
            <person name="Henrissat B."/>
            <person name="Schoch C.L."/>
            <person name="Horwitz B.A."/>
            <person name="Barry K.W."/>
            <person name="Condon B.J."/>
            <person name="Copeland A.C."/>
            <person name="Dhillon B."/>
            <person name="Glaser F."/>
            <person name="Hesse C.N."/>
            <person name="Kosti I."/>
            <person name="LaButti K."/>
            <person name="Lindquist E.A."/>
            <person name="Lucas S."/>
            <person name="Salamov A.A."/>
            <person name="Bradshaw R.E."/>
            <person name="Ciuffetti L."/>
            <person name="Hamelin R.C."/>
            <person name="Kema G.H.J."/>
            <person name="Lawrence C."/>
            <person name="Scott J.A."/>
            <person name="Spatafora J.W."/>
            <person name="Turgeon B.G."/>
            <person name="de Wit P.J.G.M."/>
            <person name="Zhong S."/>
            <person name="Goodwin S.B."/>
            <person name="Grigoriev I.V."/>
        </authorList>
    </citation>
    <scope>NUCLEOTIDE SEQUENCE [LARGE SCALE GENOMIC DNA]</scope>
    <source>
        <strain evidence="9">C5 / ATCC 48332 / race O</strain>
    </source>
</reference>
<dbReference type="InterPro" id="IPR049326">
    <property type="entry name" value="Rhodopsin_dom_fungi"/>
</dbReference>
<dbReference type="PANTHER" id="PTHR33048:SF47">
    <property type="entry name" value="INTEGRAL MEMBRANE PROTEIN-RELATED"/>
    <property type="match status" value="1"/>
</dbReference>
<accession>M2UEH2</accession>
<evidence type="ECO:0000256" key="5">
    <source>
        <dbReference type="ARBA" id="ARBA00038359"/>
    </source>
</evidence>
<name>M2UEH2_COCH5</name>
<gene>
    <name evidence="8" type="ORF">COCHEDRAFT_1146897</name>
</gene>
<feature type="transmembrane region" description="Helical" evidence="6">
    <location>
        <begin position="234"/>
        <end position="259"/>
    </location>
</feature>
<evidence type="ECO:0000313" key="8">
    <source>
        <dbReference type="EMBL" id="EMD86282.1"/>
    </source>
</evidence>
<dbReference type="Proteomes" id="UP000016936">
    <property type="component" value="Unassembled WGS sequence"/>
</dbReference>
<evidence type="ECO:0000256" key="1">
    <source>
        <dbReference type="ARBA" id="ARBA00004141"/>
    </source>
</evidence>
<dbReference type="EMBL" id="KB445585">
    <property type="protein sequence ID" value="EMD86282.1"/>
    <property type="molecule type" value="Genomic_DNA"/>
</dbReference>
<evidence type="ECO:0000313" key="9">
    <source>
        <dbReference type="Proteomes" id="UP000016936"/>
    </source>
</evidence>
<organism evidence="8 9">
    <name type="scientific">Cochliobolus heterostrophus (strain C5 / ATCC 48332 / race O)</name>
    <name type="common">Southern corn leaf blight fungus</name>
    <name type="synonym">Bipolaris maydis</name>
    <dbReference type="NCBI Taxonomy" id="701091"/>
    <lineage>
        <taxon>Eukaryota</taxon>
        <taxon>Fungi</taxon>
        <taxon>Dikarya</taxon>
        <taxon>Ascomycota</taxon>
        <taxon>Pezizomycotina</taxon>
        <taxon>Dothideomycetes</taxon>
        <taxon>Pleosporomycetidae</taxon>
        <taxon>Pleosporales</taxon>
        <taxon>Pleosporineae</taxon>
        <taxon>Pleosporaceae</taxon>
        <taxon>Bipolaris</taxon>
    </lineage>
</organism>
<comment type="subcellular location">
    <subcellularLocation>
        <location evidence="1">Membrane</location>
        <topology evidence="1">Multi-pass membrane protein</topology>
    </subcellularLocation>
</comment>
<evidence type="ECO:0000256" key="3">
    <source>
        <dbReference type="ARBA" id="ARBA00022989"/>
    </source>
</evidence>
<evidence type="ECO:0000256" key="6">
    <source>
        <dbReference type="SAM" id="Phobius"/>
    </source>
</evidence>
<feature type="transmembrane region" description="Helical" evidence="6">
    <location>
        <begin position="150"/>
        <end position="170"/>
    </location>
</feature>
<feature type="transmembrane region" description="Helical" evidence="6">
    <location>
        <begin position="202"/>
        <end position="222"/>
    </location>
</feature>
<dbReference type="GO" id="GO:0016020">
    <property type="term" value="C:membrane"/>
    <property type="evidence" value="ECO:0007669"/>
    <property type="project" value="UniProtKB-SubCell"/>
</dbReference>
<dbReference type="OMA" id="MPIFWPT"/>
<feature type="transmembrane region" description="Helical" evidence="6">
    <location>
        <begin position="39"/>
        <end position="58"/>
    </location>
</feature>
<dbReference type="AlphaFoldDB" id="M2UEH2"/>
<keyword evidence="3 6" id="KW-1133">Transmembrane helix</keyword>
<keyword evidence="9" id="KW-1185">Reference proteome</keyword>
<dbReference type="Pfam" id="PF20684">
    <property type="entry name" value="Fung_rhodopsin"/>
    <property type="match status" value="1"/>
</dbReference>
<dbReference type="eggNOG" id="ENOG502SNIC">
    <property type="taxonomic scope" value="Eukaryota"/>
</dbReference>
<protein>
    <recommendedName>
        <fullName evidence="7">Rhodopsin domain-containing protein</fullName>
    </recommendedName>
</protein>
<feature type="domain" description="Rhodopsin" evidence="7">
    <location>
        <begin position="57"/>
        <end position="302"/>
    </location>
</feature>
<evidence type="ECO:0000259" key="7">
    <source>
        <dbReference type="Pfam" id="PF20684"/>
    </source>
</evidence>
<sequence>MADETPAMKDEFTSIMMMLFQNPPDPNERIPVWNRKGTIYGITIPLQVLCWVFVASRLHTRLRVVREPGLDGLFVVLAALFNLAALVGFLLSLNYGMGRHLIYIIPVLKPTMMTMYINNASYHTTTVCIKISLLLQYLRMFRNGARRIVCKVVLGLVGVWSLVFLFMAWFPCFPVSAFWTRAPGAKCYGYGYSSVGEAKASVLAFAATNMMFDFIIFAIPLTEYCRNNLRRKEVIAMTGLFAFGAIAVLMSVLRLWAMFKHNKSSIQSFDYVWWYPEVIIISFIEVSFAIMCASMPIFWPTVVANWGHIFITNEVRVTSHERLDSVTQDQIELTRAGSLKSVDSTKGLTRVESEGNIPYDSGYLTQPGKNELFSTMHVEVRPQSHKSRDKQGRAE</sequence>
<feature type="transmembrane region" description="Helical" evidence="6">
    <location>
        <begin position="279"/>
        <end position="299"/>
    </location>
</feature>
<keyword evidence="4 6" id="KW-0472">Membrane</keyword>
<dbReference type="PANTHER" id="PTHR33048">
    <property type="entry name" value="PTH11-LIKE INTEGRAL MEMBRANE PROTEIN (AFU_ORTHOLOGUE AFUA_5G11245)"/>
    <property type="match status" value="1"/>
</dbReference>
<reference evidence="9" key="2">
    <citation type="journal article" date="2013" name="PLoS Genet.">
        <title>Comparative genome structure, secondary metabolite, and effector coding capacity across Cochliobolus pathogens.</title>
        <authorList>
            <person name="Condon B.J."/>
            <person name="Leng Y."/>
            <person name="Wu D."/>
            <person name="Bushley K.E."/>
            <person name="Ohm R.A."/>
            <person name="Otillar R."/>
            <person name="Martin J."/>
            <person name="Schackwitz W."/>
            <person name="Grimwood J."/>
            <person name="MohdZainudin N."/>
            <person name="Xue C."/>
            <person name="Wang R."/>
            <person name="Manning V.A."/>
            <person name="Dhillon B."/>
            <person name="Tu Z.J."/>
            <person name="Steffenson B.J."/>
            <person name="Salamov A."/>
            <person name="Sun H."/>
            <person name="Lowry S."/>
            <person name="LaButti K."/>
            <person name="Han J."/>
            <person name="Copeland A."/>
            <person name="Lindquist E."/>
            <person name="Barry K."/>
            <person name="Schmutz J."/>
            <person name="Baker S.E."/>
            <person name="Ciuffetti L.M."/>
            <person name="Grigoriev I.V."/>
            <person name="Zhong S."/>
            <person name="Turgeon B.G."/>
        </authorList>
    </citation>
    <scope>NUCLEOTIDE SEQUENCE [LARGE SCALE GENOMIC DNA]</scope>
    <source>
        <strain evidence="9">C5 / ATCC 48332 / race O</strain>
    </source>
</reference>
<comment type="similarity">
    <text evidence="5">Belongs to the SAT4 family.</text>
</comment>
<evidence type="ECO:0000256" key="2">
    <source>
        <dbReference type="ARBA" id="ARBA00022692"/>
    </source>
</evidence>
<evidence type="ECO:0000256" key="4">
    <source>
        <dbReference type="ARBA" id="ARBA00023136"/>
    </source>
</evidence>
<keyword evidence="2 6" id="KW-0812">Transmembrane</keyword>
<dbReference type="OrthoDB" id="61113at2759"/>
<dbReference type="InterPro" id="IPR052337">
    <property type="entry name" value="SAT4-like"/>
</dbReference>
<feature type="transmembrane region" description="Helical" evidence="6">
    <location>
        <begin position="70"/>
        <end position="91"/>
    </location>
</feature>
<dbReference type="HOGENOM" id="CLU_028200_9_0_1"/>